<evidence type="ECO:0000256" key="1">
    <source>
        <dbReference type="SAM" id="MobiDB-lite"/>
    </source>
</evidence>
<dbReference type="AlphaFoldDB" id="A0AAD5MPW1"/>
<dbReference type="EMBL" id="JAHQIW010001099">
    <property type="protein sequence ID" value="KAJ1351544.1"/>
    <property type="molecule type" value="Genomic_DNA"/>
</dbReference>
<reference evidence="2" key="1">
    <citation type="submission" date="2021-06" db="EMBL/GenBank/DDBJ databases">
        <title>Parelaphostrongylus tenuis whole genome reference sequence.</title>
        <authorList>
            <person name="Garwood T.J."/>
            <person name="Larsen P.A."/>
            <person name="Fountain-Jones N.M."/>
            <person name="Garbe J.R."/>
            <person name="Macchietto M.G."/>
            <person name="Kania S.A."/>
            <person name="Gerhold R.W."/>
            <person name="Richards J.E."/>
            <person name="Wolf T.M."/>
        </authorList>
    </citation>
    <scope>NUCLEOTIDE SEQUENCE</scope>
    <source>
        <strain evidence="2">MNPRO001-30</strain>
        <tissue evidence="2">Meninges</tissue>
    </source>
</reference>
<organism evidence="2 3">
    <name type="scientific">Parelaphostrongylus tenuis</name>
    <name type="common">Meningeal worm</name>
    <dbReference type="NCBI Taxonomy" id="148309"/>
    <lineage>
        <taxon>Eukaryota</taxon>
        <taxon>Metazoa</taxon>
        <taxon>Ecdysozoa</taxon>
        <taxon>Nematoda</taxon>
        <taxon>Chromadorea</taxon>
        <taxon>Rhabditida</taxon>
        <taxon>Rhabditina</taxon>
        <taxon>Rhabditomorpha</taxon>
        <taxon>Strongyloidea</taxon>
        <taxon>Metastrongylidae</taxon>
        <taxon>Parelaphostrongylus</taxon>
    </lineage>
</organism>
<keyword evidence="3" id="KW-1185">Reference proteome</keyword>
<evidence type="ECO:0000313" key="2">
    <source>
        <dbReference type="EMBL" id="KAJ1351544.1"/>
    </source>
</evidence>
<sequence length="145" mass="15835">MGATEDPSAISSNGIAVEEDEDEDDKVDSAMILSFESNGCPLGSVLRRLEYNYNFEMESGEDQSTISSDVVVVEETEDENNHTDSTMVPCLESNGGPLRSVHRRFECHDNLETGASQDLSGIVANVETVETTQDENNQIDRAKAT</sequence>
<gene>
    <name evidence="2" type="ORF">KIN20_007578</name>
</gene>
<protein>
    <submittedName>
        <fullName evidence="2">Uncharacterized protein</fullName>
    </submittedName>
</protein>
<accession>A0AAD5MPW1</accession>
<dbReference type="Proteomes" id="UP001196413">
    <property type="component" value="Unassembled WGS sequence"/>
</dbReference>
<evidence type="ECO:0000313" key="3">
    <source>
        <dbReference type="Proteomes" id="UP001196413"/>
    </source>
</evidence>
<feature type="region of interest" description="Disordered" evidence="1">
    <location>
        <begin position="1"/>
        <end position="25"/>
    </location>
</feature>
<name>A0AAD5MPW1_PARTN</name>
<comment type="caution">
    <text evidence="2">The sequence shown here is derived from an EMBL/GenBank/DDBJ whole genome shotgun (WGS) entry which is preliminary data.</text>
</comment>
<proteinExistence type="predicted"/>